<evidence type="ECO:0000313" key="3">
    <source>
        <dbReference type="Proteomes" id="UP000469440"/>
    </source>
</evidence>
<feature type="region of interest" description="Disordered" evidence="1">
    <location>
        <begin position="72"/>
        <end position="100"/>
    </location>
</feature>
<accession>A0A6N8I0Q1</accession>
<dbReference type="RefSeq" id="WP_156990656.1">
    <property type="nucleotide sequence ID" value="NZ_VWXL01000058.1"/>
</dbReference>
<name>A0A6N8I0Q1_9FIRM</name>
<proteinExistence type="predicted"/>
<dbReference type="AlphaFoldDB" id="A0A6N8I0Q1"/>
<evidence type="ECO:0008006" key="4">
    <source>
        <dbReference type="Google" id="ProtNLM"/>
    </source>
</evidence>
<dbReference type="EMBL" id="VWXL01000058">
    <property type="protein sequence ID" value="MVB11425.1"/>
    <property type="molecule type" value="Genomic_DNA"/>
</dbReference>
<gene>
    <name evidence="2" type="ORF">CAFE_21400</name>
</gene>
<reference evidence="2 3" key="1">
    <citation type="submission" date="2019-09" db="EMBL/GenBank/DDBJ databases">
        <title>Genome sequence of Clostridium sp. EA1.</title>
        <authorList>
            <person name="Poehlein A."/>
            <person name="Bengelsdorf F.R."/>
            <person name="Daniel R."/>
        </authorList>
    </citation>
    <scope>NUCLEOTIDE SEQUENCE [LARGE SCALE GENOMIC DNA]</scope>
    <source>
        <strain evidence="2 3">EA1</strain>
    </source>
</reference>
<organism evidence="2 3">
    <name type="scientific">Caproicibacter fermentans</name>
    <dbReference type="NCBI Taxonomy" id="2576756"/>
    <lineage>
        <taxon>Bacteria</taxon>
        <taxon>Bacillati</taxon>
        <taxon>Bacillota</taxon>
        <taxon>Clostridia</taxon>
        <taxon>Eubacteriales</taxon>
        <taxon>Acutalibacteraceae</taxon>
        <taxon>Caproicibacter</taxon>
    </lineage>
</organism>
<dbReference type="OrthoDB" id="9800084at2"/>
<keyword evidence="3" id="KW-1185">Reference proteome</keyword>
<protein>
    <recommendedName>
        <fullName evidence="4">Immunoglobulin</fullName>
    </recommendedName>
</protein>
<evidence type="ECO:0000256" key="1">
    <source>
        <dbReference type="SAM" id="MobiDB-lite"/>
    </source>
</evidence>
<dbReference type="Proteomes" id="UP000469440">
    <property type="component" value="Unassembled WGS sequence"/>
</dbReference>
<feature type="compositionally biased region" description="Basic and acidic residues" evidence="1">
    <location>
        <begin position="72"/>
        <end position="82"/>
    </location>
</feature>
<evidence type="ECO:0000313" key="2">
    <source>
        <dbReference type="EMBL" id="MVB11425.1"/>
    </source>
</evidence>
<sequence length="100" mass="11737">MKLTKYERETIICYNEEEATASVFTHNNQLIKKLKRLAEKYPDKVKPERPEHCEAVSYLVPKRCISVREPYSDRRREADSLRAKATKIRPPGRSICSKNK</sequence>
<comment type="caution">
    <text evidence="2">The sequence shown here is derived from an EMBL/GenBank/DDBJ whole genome shotgun (WGS) entry which is preliminary data.</text>
</comment>